<gene>
    <name evidence="9" type="ORF">TH44_22945</name>
</gene>
<keyword evidence="2" id="KW-0812">Transmembrane</keyword>
<feature type="domain" description="Haemolysin activator HlyB C-terminal" evidence="6">
    <location>
        <begin position="213"/>
        <end position="538"/>
    </location>
</feature>
<evidence type="ECO:0008006" key="11">
    <source>
        <dbReference type="Google" id="ProtNLM"/>
    </source>
</evidence>
<evidence type="ECO:0000256" key="1">
    <source>
        <dbReference type="ARBA" id="ARBA00022452"/>
    </source>
</evidence>
<feature type="domain" description="Polypeptide-transport-associated ShlB-type" evidence="7">
    <location>
        <begin position="107"/>
        <end position="154"/>
    </location>
</feature>
<evidence type="ECO:0000259" key="7">
    <source>
        <dbReference type="Pfam" id="PF08479"/>
    </source>
</evidence>
<dbReference type="RefSeq" id="WP_062960311.1">
    <property type="nucleotide sequence ID" value="NZ_JPWJ01000021.1"/>
</dbReference>
<evidence type="ECO:0000313" key="9">
    <source>
        <dbReference type="EMBL" id="RCK43913.1"/>
    </source>
</evidence>
<dbReference type="GO" id="GO:0046819">
    <property type="term" value="P:protein secretion by the type V secretion system"/>
    <property type="evidence" value="ECO:0007669"/>
    <property type="project" value="TreeGrafter"/>
</dbReference>
<evidence type="ECO:0000256" key="4">
    <source>
        <dbReference type="SAM" id="Coils"/>
    </source>
</evidence>
<dbReference type="InterPro" id="IPR035251">
    <property type="entry name" value="ShlB_POTRA"/>
</dbReference>
<dbReference type="EMBL" id="JPWJ01000021">
    <property type="protein sequence ID" value="RCK43913.1"/>
    <property type="molecule type" value="Genomic_DNA"/>
</dbReference>
<comment type="caution">
    <text evidence="9">The sequence shown here is derived from an EMBL/GenBank/DDBJ whole genome shotgun (WGS) entry which is preliminary data.</text>
</comment>
<evidence type="ECO:0000259" key="8">
    <source>
        <dbReference type="Pfam" id="PF17287"/>
    </source>
</evidence>
<evidence type="ECO:0000259" key="6">
    <source>
        <dbReference type="Pfam" id="PF03865"/>
    </source>
</evidence>
<dbReference type="InterPro" id="IPR005565">
    <property type="entry name" value="Hemolysn_activator_HlyB_C"/>
</dbReference>
<dbReference type="Pfam" id="PF03865">
    <property type="entry name" value="ShlB"/>
    <property type="match status" value="1"/>
</dbReference>
<feature type="chain" id="PRO_5017033419" description="Hemolysin activation/secretion protein" evidence="5">
    <location>
        <begin position="25"/>
        <end position="576"/>
    </location>
</feature>
<keyword evidence="1" id="KW-0472">Membrane</keyword>
<dbReference type="InterPro" id="IPR027282">
    <property type="entry name" value="TPS"/>
</dbReference>
<proteinExistence type="predicted"/>
<dbReference type="Pfam" id="PF08479">
    <property type="entry name" value="POTRA_2"/>
    <property type="match status" value="1"/>
</dbReference>
<evidence type="ECO:0000256" key="2">
    <source>
        <dbReference type="ARBA" id="ARBA00022692"/>
    </source>
</evidence>
<evidence type="ECO:0000256" key="3">
    <source>
        <dbReference type="ARBA" id="ARBA00023237"/>
    </source>
</evidence>
<sequence>MLLSAIRLIWLCSFVLIVPSLADAAPDADEQQRIIRQQQQLQRQNEERRQEQERLLREVDPPNQQRPAIVDPETSASGKSCILLESFQITGAPEGMDSRLRVGDFPSCKTLTEIDAILEEITASLIDQGLVTSRAYLVPEDLNKKILHINIIVGILEDVRVNHPDKDLNANLLLPGKEGQTLNLRDIEQAIDQINRLPSYQAKSELVPGKDVGGSVLVINSESDFPLKGSLTVDNSGQESTGERQASFRGTADNILGLYDGWYVNATKDIEPSQPGAKSESLFLNFSVPYGYWTARWSSSYFEYEALAESITQDFHLSGNSQTHSLELNRVVHRDQTSKTLLSGILSFKNSRNYIEDVYQQNQSRKLSVASMGLQHSRRLWGGVANAAVSFERGLKLLGALDDDTVESSDRNPPKAQFRKYSGNVGYYRPFNIEDYELAFSSQASAQWTPDTLYSSERMSLGGLYTVRGFRNESISGDNGLYVRNELQWTLPRLSNADLDEIIGRPVTTLGYDVGWIKDDPYDPLEGGRVTGLSLGLEINKYPISVKAVWERALDSPSYITPEKNVFFFSLGYSFG</sequence>
<keyword evidence="4" id="KW-0175">Coiled coil</keyword>
<evidence type="ECO:0000313" key="10">
    <source>
        <dbReference type="Proteomes" id="UP000252266"/>
    </source>
</evidence>
<dbReference type="GO" id="GO:0008320">
    <property type="term" value="F:protein transmembrane transporter activity"/>
    <property type="evidence" value="ECO:0007669"/>
    <property type="project" value="TreeGrafter"/>
</dbReference>
<dbReference type="Proteomes" id="UP000252266">
    <property type="component" value="Unassembled WGS sequence"/>
</dbReference>
<dbReference type="Gene3D" id="3.10.20.310">
    <property type="entry name" value="membrane protein fhac"/>
    <property type="match status" value="1"/>
</dbReference>
<accession>A0A367WR39</accession>
<dbReference type="Gene3D" id="2.40.160.50">
    <property type="entry name" value="membrane protein fhac: a member of the omp85/tpsb transporter family"/>
    <property type="match status" value="1"/>
</dbReference>
<organism evidence="9 10">
    <name type="scientific">Thalassospira xiamenensis</name>
    <dbReference type="NCBI Taxonomy" id="220697"/>
    <lineage>
        <taxon>Bacteria</taxon>
        <taxon>Pseudomonadati</taxon>
        <taxon>Pseudomonadota</taxon>
        <taxon>Alphaproteobacteria</taxon>
        <taxon>Rhodospirillales</taxon>
        <taxon>Thalassospiraceae</taxon>
        <taxon>Thalassospira</taxon>
    </lineage>
</organism>
<dbReference type="InterPro" id="IPR013686">
    <property type="entry name" value="Polypept-transport_assoc_ShlB"/>
</dbReference>
<feature type="domain" description="ShlB POTRA" evidence="8">
    <location>
        <begin position="156"/>
        <end position="208"/>
    </location>
</feature>
<dbReference type="PANTHER" id="PTHR34597">
    <property type="entry name" value="SLR1661 PROTEIN"/>
    <property type="match status" value="1"/>
</dbReference>
<name>A0A367WR39_9PROT</name>
<keyword evidence="1" id="KW-1134">Transmembrane beta strand</keyword>
<feature type="coiled-coil region" evidence="4">
    <location>
        <begin position="31"/>
        <end position="58"/>
    </location>
</feature>
<dbReference type="InterPro" id="IPR051544">
    <property type="entry name" value="TPS_OM_transporter"/>
</dbReference>
<dbReference type="PANTHER" id="PTHR34597:SF3">
    <property type="entry name" value="OUTER MEMBRANE TRANSPORTER CDIB"/>
    <property type="match status" value="1"/>
</dbReference>
<feature type="signal peptide" evidence="5">
    <location>
        <begin position="1"/>
        <end position="24"/>
    </location>
</feature>
<keyword evidence="3" id="KW-0998">Cell outer membrane</keyword>
<dbReference type="AlphaFoldDB" id="A0A367WR39"/>
<protein>
    <recommendedName>
        <fullName evidence="11">Hemolysin activation/secretion protein</fullName>
    </recommendedName>
</protein>
<keyword evidence="5" id="KW-0732">Signal</keyword>
<dbReference type="PIRSF" id="PIRSF029745">
    <property type="entry name" value="FhaC"/>
    <property type="match status" value="1"/>
</dbReference>
<evidence type="ECO:0000256" key="5">
    <source>
        <dbReference type="SAM" id="SignalP"/>
    </source>
</evidence>
<dbReference type="Pfam" id="PF17287">
    <property type="entry name" value="POTRA_3"/>
    <property type="match status" value="1"/>
</dbReference>
<reference evidence="9 10" key="1">
    <citation type="submission" date="2014-07" db="EMBL/GenBank/DDBJ databases">
        <title>Draft genome sequence of Thalassospira xiamenensis IB13.</title>
        <authorList>
            <person name="Lai Q."/>
            <person name="Shao Z."/>
        </authorList>
    </citation>
    <scope>NUCLEOTIDE SEQUENCE [LARGE SCALE GENOMIC DNA]</scope>
    <source>
        <strain evidence="9 10">IB13</strain>
    </source>
</reference>
<dbReference type="GO" id="GO:0098046">
    <property type="term" value="C:type V protein secretion system complex"/>
    <property type="evidence" value="ECO:0007669"/>
    <property type="project" value="TreeGrafter"/>
</dbReference>